<reference evidence="3 4" key="1">
    <citation type="submission" date="2020-05" db="EMBL/GenBank/DDBJ databases">
        <title>Genome sequence of Kribbella sandramycini ATCC 39419.</title>
        <authorList>
            <person name="Maclea K.S."/>
            <person name="Fair J.L."/>
        </authorList>
    </citation>
    <scope>NUCLEOTIDE SEQUENCE [LARGE SCALE GENOMIC DNA]</scope>
    <source>
        <strain evidence="3 4">ATCC 39419</strain>
    </source>
</reference>
<dbReference type="GO" id="GO:0008410">
    <property type="term" value="F:CoA-transferase activity"/>
    <property type="evidence" value="ECO:0007669"/>
    <property type="project" value="TreeGrafter"/>
</dbReference>
<evidence type="ECO:0000256" key="1">
    <source>
        <dbReference type="ARBA" id="ARBA00022679"/>
    </source>
</evidence>
<evidence type="ECO:0000313" key="2">
    <source>
        <dbReference type="EMBL" id="MBB6567379.1"/>
    </source>
</evidence>
<accession>A0A7Y4NYN0</accession>
<dbReference type="Proteomes" id="UP000534306">
    <property type="component" value="Unassembled WGS sequence"/>
</dbReference>
<dbReference type="PANTHER" id="PTHR48207">
    <property type="entry name" value="SUCCINATE--HYDROXYMETHYLGLUTARATE COA-TRANSFERASE"/>
    <property type="match status" value="1"/>
</dbReference>
<dbReference type="InterPro" id="IPR050483">
    <property type="entry name" value="CoA-transferase_III_domain"/>
</dbReference>
<dbReference type="Proteomes" id="UP000553957">
    <property type="component" value="Unassembled WGS sequence"/>
</dbReference>
<dbReference type="EMBL" id="JACHKF010000001">
    <property type="protein sequence ID" value="MBB6567379.1"/>
    <property type="molecule type" value="Genomic_DNA"/>
</dbReference>
<dbReference type="Gene3D" id="3.30.1540.10">
    <property type="entry name" value="formyl-coa transferase, domain 3"/>
    <property type="match status" value="1"/>
</dbReference>
<evidence type="ECO:0000313" key="4">
    <source>
        <dbReference type="Proteomes" id="UP000534306"/>
    </source>
</evidence>
<proteinExistence type="predicted"/>
<dbReference type="EMBL" id="JABJRC010000001">
    <property type="protein sequence ID" value="NOL40008.1"/>
    <property type="molecule type" value="Genomic_DNA"/>
</dbReference>
<dbReference type="RefSeq" id="WP_171672022.1">
    <property type="nucleotide sequence ID" value="NZ_BAAAGT010000003.1"/>
</dbReference>
<gene>
    <name evidence="2" type="ORF">HNR71_003016</name>
    <name evidence="3" type="ORF">HPO96_07110</name>
</gene>
<dbReference type="PANTHER" id="PTHR48207:SF3">
    <property type="entry name" value="SUCCINATE--HYDROXYMETHYLGLUTARATE COA-TRANSFERASE"/>
    <property type="match status" value="1"/>
</dbReference>
<dbReference type="InterPro" id="IPR003673">
    <property type="entry name" value="CoA-Trfase_fam_III"/>
</dbReference>
<dbReference type="InterPro" id="IPR044855">
    <property type="entry name" value="CoA-Trfase_III_dom3_sf"/>
</dbReference>
<dbReference type="AlphaFoldDB" id="A0A7Y4NYN0"/>
<organism evidence="3 4">
    <name type="scientific">Kribbella sandramycini</name>
    <dbReference type="NCBI Taxonomy" id="60450"/>
    <lineage>
        <taxon>Bacteria</taxon>
        <taxon>Bacillati</taxon>
        <taxon>Actinomycetota</taxon>
        <taxon>Actinomycetes</taxon>
        <taxon>Propionibacteriales</taxon>
        <taxon>Kribbellaceae</taxon>
        <taxon>Kribbella</taxon>
    </lineage>
</organism>
<keyword evidence="1 3" id="KW-0808">Transferase</keyword>
<comment type="caution">
    <text evidence="3">The sequence shown here is derived from an EMBL/GenBank/DDBJ whole genome shotgun (WGS) entry which is preliminary data.</text>
</comment>
<keyword evidence="4" id="KW-1185">Reference proteome</keyword>
<dbReference type="Pfam" id="PF02515">
    <property type="entry name" value="CoA_transf_3"/>
    <property type="match status" value="1"/>
</dbReference>
<reference evidence="2 5" key="2">
    <citation type="submission" date="2020-08" db="EMBL/GenBank/DDBJ databases">
        <title>Sequencing the genomes of 1000 actinobacteria strains.</title>
        <authorList>
            <person name="Klenk H.-P."/>
        </authorList>
    </citation>
    <scope>NUCLEOTIDE SEQUENCE [LARGE SCALE GENOMIC DNA]</scope>
    <source>
        <strain evidence="2 5">DSM 15626</strain>
    </source>
</reference>
<dbReference type="SUPFAM" id="SSF89796">
    <property type="entry name" value="CoA-transferase family III (CaiB/BaiF)"/>
    <property type="match status" value="1"/>
</dbReference>
<dbReference type="Gene3D" id="3.40.50.10540">
    <property type="entry name" value="Crotonobetainyl-coa:carnitine coa-transferase, domain 1"/>
    <property type="match status" value="1"/>
</dbReference>
<dbReference type="InterPro" id="IPR023606">
    <property type="entry name" value="CoA-Trfase_III_dom_1_sf"/>
</dbReference>
<name>A0A7Y4NYN0_9ACTN</name>
<sequence length="380" mass="40442">MQLLSDVVVVDLTRALAGPHAGMMLGDLGARVIKVETPDGGDDSRGWGPPFVEGESTYFLSANRNKESVTADLKSAEGKEFLTELVQRADILLENFRPGVLDRLGFSVERLHELNPGLIVVSITGFGHDGPEGGRAGYDQIAQGEGGLMSVTGESEPTKVGVPIADLLAGMYAAYGALAALHERSVTGKGRVVRTSLLAAMVGVHAFHGTKWTVAGQVPGRIGNHHAQIAPYGMFATADDSVQVAVGSEGQWRTFAPIVGLDPADPRFATNADRVGNRAELIAAIEAAFAQAPADKWLETLAGQGIPAGKVRDLQQVYEWEQTRSQGLLIDVEHPALGSIQLPGPPLRFDDLPYAGARETNVPPPRLGEHNDAVREWLAE</sequence>
<protein>
    <submittedName>
        <fullName evidence="2 3">CoA transferase</fullName>
    </submittedName>
</protein>
<evidence type="ECO:0000313" key="5">
    <source>
        <dbReference type="Proteomes" id="UP000553957"/>
    </source>
</evidence>
<evidence type="ECO:0000313" key="3">
    <source>
        <dbReference type="EMBL" id="NOL40008.1"/>
    </source>
</evidence>